<dbReference type="InterPro" id="IPR056361">
    <property type="entry name" value="AtPDCT1_2_TM_dom"/>
</dbReference>
<keyword evidence="1" id="KW-0812">Transmembrane</keyword>
<dbReference type="PANTHER" id="PTHR34674">
    <property type="entry name" value="PHOSPHATIDYLCHOLINE:DIACYLGLYCEROL CHOLINEPHOSPHOTRANSFERASE 1-RELATED"/>
    <property type="match status" value="1"/>
</dbReference>
<dbReference type="GeneID" id="112285577"/>
<keyword evidence="1" id="KW-1133">Transmembrane helix</keyword>
<name>A0A7I4EA53_PHYPA</name>
<dbReference type="AlphaFoldDB" id="A0A7I4EA53"/>
<proteinExistence type="predicted"/>
<dbReference type="EMBL" id="ABEU02000008">
    <property type="status" value="NOT_ANNOTATED_CDS"/>
    <property type="molecule type" value="Genomic_DNA"/>
</dbReference>
<dbReference type="Proteomes" id="UP000006727">
    <property type="component" value="Chromosome 8"/>
</dbReference>
<keyword evidence="1" id="KW-0472">Membrane</keyword>
<feature type="transmembrane region" description="Helical" evidence="1">
    <location>
        <begin position="48"/>
        <end position="72"/>
    </location>
</feature>
<evidence type="ECO:0000256" key="1">
    <source>
        <dbReference type="SAM" id="Phobius"/>
    </source>
</evidence>
<dbReference type="Gramene" id="Pp3c8_10870V3.4">
    <property type="protein sequence ID" value="Pp3c8_10870V3.4"/>
    <property type="gene ID" value="Pp3c8_10870"/>
</dbReference>
<dbReference type="InterPro" id="IPR055311">
    <property type="entry name" value="PDCT1/2-like"/>
</dbReference>
<reference evidence="3 4" key="2">
    <citation type="journal article" date="2018" name="Plant J.">
        <title>The Physcomitrella patens chromosome-scale assembly reveals moss genome structure and evolution.</title>
        <authorList>
            <person name="Lang D."/>
            <person name="Ullrich K.K."/>
            <person name="Murat F."/>
            <person name="Fuchs J."/>
            <person name="Jenkins J."/>
            <person name="Haas F.B."/>
            <person name="Piednoel M."/>
            <person name="Gundlach H."/>
            <person name="Van Bel M."/>
            <person name="Meyberg R."/>
            <person name="Vives C."/>
            <person name="Morata J."/>
            <person name="Symeonidi A."/>
            <person name="Hiss M."/>
            <person name="Muchero W."/>
            <person name="Kamisugi Y."/>
            <person name="Saleh O."/>
            <person name="Blanc G."/>
            <person name="Decker E.L."/>
            <person name="van Gessel N."/>
            <person name="Grimwood J."/>
            <person name="Hayes R.D."/>
            <person name="Graham S.W."/>
            <person name="Gunter L.E."/>
            <person name="McDaniel S.F."/>
            <person name="Hoernstein S.N.W."/>
            <person name="Larsson A."/>
            <person name="Li F.W."/>
            <person name="Perroud P.F."/>
            <person name="Phillips J."/>
            <person name="Ranjan P."/>
            <person name="Rokshar D.S."/>
            <person name="Rothfels C.J."/>
            <person name="Schneider L."/>
            <person name="Shu S."/>
            <person name="Stevenson D.W."/>
            <person name="Thummler F."/>
            <person name="Tillich M."/>
            <person name="Villarreal Aguilar J.C."/>
            <person name="Widiez T."/>
            <person name="Wong G.K."/>
            <person name="Wymore A."/>
            <person name="Zhang Y."/>
            <person name="Zimmer A.D."/>
            <person name="Quatrano R.S."/>
            <person name="Mayer K.F.X."/>
            <person name="Goodstein D."/>
            <person name="Casacuberta J.M."/>
            <person name="Vandepoele K."/>
            <person name="Reski R."/>
            <person name="Cuming A.C."/>
            <person name="Tuskan G.A."/>
            <person name="Maumus F."/>
            <person name="Salse J."/>
            <person name="Schmutz J."/>
            <person name="Rensing S.A."/>
        </authorList>
    </citation>
    <scope>NUCLEOTIDE SEQUENCE [LARGE SCALE GENOMIC DNA]</scope>
    <source>
        <strain evidence="3 4">cv. Gransden 2004</strain>
    </source>
</reference>
<reference evidence="3" key="3">
    <citation type="submission" date="2020-12" db="UniProtKB">
        <authorList>
            <consortium name="EnsemblPlants"/>
        </authorList>
    </citation>
    <scope>IDENTIFICATION</scope>
</reference>
<feature type="transmembrane region" description="Helical" evidence="1">
    <location>
        <begin position="116"/>
        <end position="134"/>
    </location>
</feature>
<accession>A0A7I4EA53</accession>
<feature type="domain" description="AtPDCT1/2 transmembrane" evidence="2">
    <location>
        <begin position="52"/>
        <end position="185"/>
    </location>
</feature>
<evidence type="ECO:0000259" key="2">
    <source>
        <dbReference type="Pfam" id="PF24788"/>
    </source>
</evidence>
<dbReference type="RefSeq" id="XP_024382277.1">
    <property type="nucleotide sequence ID" value="XM_024526509.2"/>
</dbReference>
<reference evidence="3 4" key="1">
    <citation type="journal article" date="2008" name="Science">
        <title>The Physcomitrella genome reveals evolutionary insights into the conquest of land by plants.</title>
        <authorList>
            <person name="Rensing S."/>
            <person name="Lang D."/>
            <person name="Zimmer A."/>
            <person name="Terry A."/>
            <person name="Salamov A."/>
            <person name="Shapiro H."/>
            <person name="Nishiyama T."/>
            <person name="Perroud P.-F."/>
            <person name="Lindquist E."/>
            <person name="Kamisugi Y."/>
            <person name="Tanahashi T."/>
            <person name="Sakakibara K."/>
            <person name="Fujita T."/>
            <person name="Oishi K."/>
            <person name="Shin-I T."/>
            <person name="Kuroki Y."/>
            <person name="Toyoda A."/>
            <person name="Suzuki Y."/>
            <person name="Hashimoto A."/>
            <person name="Yamaguchi K."/>
            <person name="Sugano A."/>
            <person name="Kohara Y."/>
            <person name="Fujiyama A."/>
            <person name="Anterola A."/>
            <person name="Aoki S."/>
            <person name="Ashton N."/>
            <person name="Barbazuk W.B."/>
            <person name="Barker E."/>
            <person name="Bennetzen J."/>
            <person name="Bezanilla M."/>
            <person name="Blankenship R."/>
            <person name="Cho S.H."/>
            <person name="Dutcher S."/>
            <person name="Estelle M."/>
            <person name="Fawcett J.A."/>
            <person name="Gundlach H."/>
            <person name="Hanada K."/>
            <person name="Heyl A."/>
            <person name="Hicks K.A."/>
            <person name="Hugh J."/>
            <person name="Lohr M."/>
            <person name="Mayer K."/>
            <person name="Melkozernov A."/>
            <person name="Murata T."/>
            <person name="Nelson D."/>
            <person name="Pils B."/>
            <person name="Prigge M."/>
            <person name="Reiss B."/>
            <person name="Renner T."/>
            <person name="Rombauts S."/>
            <person name="Rushton P."/>
            <person name="Sanderfoot A."/>
            <person name="Schween G."/>
            <person name="Shiu S.-H."/>
            <person name="Stueber K."/>
            <person name="Theodoulou F.L."/>
            <person name="Tu H."/>
            <person name="Van de Peer Y."/>
            <person name="Verrier P.J."/>
            <person name="Waters E."/>
            <person name="Wood A."/>
            <person name="Yang L."/>
            <person name="Cove D."/>
            <person name="Cuming A."/>
            <person name="Hasebe M."/>
            <person name="Lucas S."/>
            <person name="Mishler D.B."/>
            <person name="Reski R."/>
            <person name="Grigoriev I."/>
            <person name="Quatrano R.S."/>
            <person name="Boore J.L."/>
        </authorList>
    </citation>
    <scope>NUCLEOTIDE SEQUENCE [LARGE SCALE GENOMIC DNA]</scope>
    <source>
        <strain evidence="3 4">cv. Gransden 2004</strain>
    </source>
</reference>
<protein>
    <recommendedName>
        <fullName evidence="2">AtPDCT1/2 transmembrane domain-containing protein</fullName>
    </recommendedName>
</protein>
<evidence type="ECO:0000313" key="3">
    <source>
        <dbReference type="EnsemblPlants" id="Pp3c8_10870V3.4"/>
    </source>
</evidence>
<keyword evidence="4" id="KW-1185">Reference proteome</keyword>
<dbReference type="Pfam" id="PF24788">
    <property type="entry name" value="AtPDCT1_2"/>
    <property type="match status" value="1"/>
</dbReference>
<evidence type="ECO:0000313" key="4">
    <source>
        <dbReference type="Proteomes" id="UP000006727"/>
    </source>
</evidence>
<gene>
    <name evidence="3" type="primary">LOC112285577</name>
</gene>
<dbReference type="EnsemblPlants" id="Pp3c8_10870V3.4">
    <property type="protein sequence ID" value="Pp3c8_10870V3.4"/>
    <property type="gene ID" value="Pp3c8_10870"/>
</dbReference>
<dbReference type="PANTHER" id="PTHR34674:SF1">
    <property type="entry name" value="PHOSPHATIDYLCHOLINE:DIACYLGLYCEROL CHOLINEPHOSPHOTRANSFERASE 1-RELATED"/>
    <property type="match status" value="1"/>
</dbReference>
<sequence>MINCEFCTVLGSGHRCQGMILKPYRNAMCEQTNQFGQILLAKSISLSWYNASGVCQALVVFQIVYIAWAWVVEGRFRPVLASAFMFSSRGILGYSTQLPVPQEFLGSGVDFPVGHVSFFLFFSGHVGASIIATLDLRCVNRVRGALVMDMLNVLQTMRLLATRGHYTIDLVSGAFAGWACYHLAGLCEERIKTQSSSVAGVSDYIDLNL</sequence>
<organism evidence="3 4">
    <name type="scientific">Physcomitrium patens</name>
    <name type="common">Spreading-leaved earth moss</name>
    <name type="synonym">Physcomitrella patens</name>
    <dbReference type="NCBI Taxonomy" id="3218"/>
    <lineage>
        <taxon>Eukaryota</taxon>
        <taxon>Viridiplantae</taxon>
        <taxon>Streptophyta</taxon>
        <taxon>Embryophyta</taxon>
        <taxon>Bryophyta</taxon>
        <taxon>Bryophytina</taxon>
        <taxon>Bryopsida</taxon>
        <taxon>Funariidae</taxon>
        <taxon>Funariales</taxon>
        <taxon>Funariaceae</taxon>
        <taxon>Physcomitrium</taxon>
    </lineage>
</organism>